<reference evidence="2 3" key="1">
    <citation type="submission" date="2018-05" db="EMBL/GenBank/DDBJ databases">
        <title>Marinifilum breve JC075T sp. nov., a marine bacterium isolated from Yongle Blue Hole in the South China Sea.</title>
        <authorList>
            <person name="Fu T."/>
        </authorList>
    </citation>
    <scope>NUCLEOTIDE SEQUENCE [LARGE SCALE GENOMIC DNA]</scope>
    <source>
        <strain evidence="2 3">JC075</strain>
    </source>
</reference>
<comment type="caution">
    <text evidence="2">The sequence shown here is derived from an EMBL/GenBank/DDBJ whole genome shotgun (WGS) entry which is preliminary data.</text>
</comment>
<dbReference type="PANTHER" id="PTHR37523">
    <property type="entry name" value="METALLOPHOSPHOESTERASE"/>
    <property type="match status" value="1"/>
</dbReference>
<evidence type="ECO:0000259" key="1">
    <source>
        <dbReference type="Pfam" id="PF00149"/>
    </source>
</evidence>
<dbReference type="InterPro" id="IPR004843">
    <property type="entry name" value="Calcineurin-like_PHP"/>
</dbReference>
<keyword evidence="3" id="KW-1185">Reference proteome</keyword>
<dbReference type="PANTHER" id="PTHR37523:SF1">
    <property type="entry name" value="CALCINEURIN-LIKE PHOSPHOESTERASE DOMAIN-CONTAINING PROTEIN"/>
    <property type="match status" value="1"/>
</dbReference>
<dbReference type="AlphaFoldDB" id="A0A2V4A0M5"/>
<dbReference type="Proteomes" id="UP000248079">
    <property type="component" value="Unassembled WGS sequence"/>
</dbReference>
<protein>
    <recommendedName>
        <fullName evidence="1">Calcineurin-like phosphoesterase domain-containing protein</fullName>
    </recommendedName>
</protein>
<dbReference type="RefSeq" id="WP_110359745.1">
    <property type="nucleotide sequence ID" value="NZ_QFLI01000002.1"/>
</dbReference>
<dbReference type="OrthoDB" id="332939at2"/>
<dbReference type="EMBL" id="QFLI01000002">
    <property type="protein sequence ID" value="PXY02111.1"/>
    <property type="molecule type" value="Genomic_DNA"/>
</dbReference>
<organism evidence="2 3">
    <name type="scientific">Marinifilum breve</name>
    <dbReference type="NCBI Taxonomy" id="2184082"/>
    <lineage>
        <taxon>Bacteria</taxon>
        <taxon>Pseudomonadati</taxon>
        <taxon>Bacteroidota</taxon>
        <taxon>Bacteroidia</taxon>
        <taxon>Marinilabiliales</taxon>
        <taxon>Marinifilaceae</taxon>
    </lineage>
</organism>
<accession>A0A2V4A0M5</accession>
<gene>
    <name evidence="2" type="ORF">DF185_05555</name>
</gene>
<dbReference type="SUPFAM" id="SSF56300">
    <property type="entry name" value="Metallo-dependent phosphatases"/>
    <property type="match status" value="1"/>
</dbReference>
<dbReference type="Pfam" id="PF00149">
    <property type="entry name" value="Metallophos"/>
    <property type="match status" value="1"/>
</dbReference>
<dbReference type="GO" id="GO:0016787">
    <property type="term" value="F:hydrolase activity"/>
    <property type="evidence" value="ECO:0007669"/>
    <property type="project" value="InterPro"/>
</dbReference>
<name>A0A2V4A0M5_9BACT</name>
<dbReference type="InterPro" id="IPR029052">
    <property type="entry name" value="Metallo-depent_PP-like"/>
</dbReference>
<feature type="domain" description="Calcineurin-like phosphoesterase" evidence="1">
    <location>
        <begin position="1"/>
        <end position="221"/>
    </location>
</feature>
<dbReference type="Gene3D" id="3.60.21.10">
    <property type="match status" value="1"/>
</dbReference>
<sequence>MKFIFTSDLHGNANLYEQLKSLIEKNGDANYLFLGGDLFAHTKDLQDQIHFIDTYLKDFLKEVSLKVLFIPGNIDWPGAIHRINKLPDKYNIREITPHGITVDENITIAGYPFVIPSPLHRKDFELRDLKTDQHTPIPNSYITDKNGNKTYIEAQYFNKKESIEEDLQYIHPQCKILITHTPPLCKHLDLCFANKHIGSKAIRNKILELKPTLSLHGHVHESPSISRKWYEKIGDTISINAGSDQQNLHAIIGEINKKGAIHTLAHTVYGDFQRCN</sequence>
<proteinExistence type="predicted"/>
<evidence type="ECO:0000313" key="2">
    <source>
        <dbReference type="EMBL" id="PXY02111.1"/>
    </source>
</evidence>
<evidence type="ECO:0000313" key="3">
    <source>
        <dbReference type="Proteomes" id="UP000248079"/>
    </source>
</evidence>